<dbReference type="RefSeq" id="WP_165612692.1">
    <property type="nucleotide sequence ID" value="NZ_CP045081.1"/>
</dbReference>
<sequence>MGIADVEEVIEEKQARDHDDREGPDNSGNTHRCWVSSQGIGPAAVFGTVSHPLIGAHLGGSRGARGPASFRHRLGIRFRNIFDLASHLSLAIAKLCAPGDDADRNWVTAHGGKTAGSQGGQGSGWEAW</sequence>
<feature type="compositionally biased region" description="Gly residues" evidence="1">
    <location>
        <begin position="113"/>
        <end position="128"/>
    </location>
</feature>
<feature type="region of interest" description="Disordered" evidence="1">
    <location>
        <begin position="11"/>
        <end position="34"/>
    </location>
</feature>
<proteinExistence type="predicted"/>
<keyword evidence="3" id="KW-1185">Reference proteome</keyword>
<gene>
    <name evidence="2" type="ORF">MKUB_18270</name>
</gene>
<reference evidence="2 3" key="1">
    <citation type="journal article" date="2019" name="Emerg. Microbes Infect.">
        <title>Comprehensive subspecies identification of 175 nontuberculous mycobacteria species based on 7547 genomic profiles.</title>
        <authorList>
            <person name="Matsumoto Y."/>
            <person name="Kinjo T."/>
            <person name="Motooka D."/>
            <person name="Nabeya D."/>
            <person name="Jung N."/>
            <person name="Uechi K."/>
            <person name="Horii T."/>
            <person name="Iida T."/>
            <person name="Fujita J."/>
            <person name="Nakamura S."/>
        </authorList>
    </citation>
    <scope>NUCLEOTIDE SEQUENCE [LARGE SCALE GENOMIC DNA]</scope>
    <source>
        <strain evidence="2 3">JCM 13573</strain>
    </source>
</reference>
<name>A0ABQ1BKW4_9MYCO</name>
<evidence type="ECO:0000256" key="1">
    <source>
        <dbReference type="SAM" id="MobiDB-lite"/>
    </source>
</evidence>
<protein>
    <submittedName>
        <fullName evidence="2">Uncharacterized protein</fullName>
    </submittedName>
</protein>
<feature type="region of interest" description="Disordered" evidence="1">
    <location>
        <begin position="107"/>
        <end position="128"/>
    </location>
</feature>
<evidence type="ECO:0000313" key="3">
    <source>
        <dbReference type="Proteomes" id="UP000465306"/>
    </source>
</evidence>
<feature type="compositionally biased region" description="Basic and acidic residues" evidence="1">
    <location>
        <begin position="11"/>
        <end position="24"/>
    </location>
</feature>
<organism evidence="2 3">
    <name type="scientific">Mycobacterium kubicae</name>
    <dbReference type="NCBI Taxonomy" id="120959"/>
    <lineage>
        <taxon>Bacteria</taxon>
        <taxon>Bacillati</taxon>
        <taxon>Actinomycetota</taxon>
        <taxon>Actinomycetes</taxon>
        <taxon>Mycobacteriales</taxon>
        <taxon>Mycobacteriaceae</taxon>
        <taxon>Mycobacterium</taxon>
        <taxon>Mycobacterium simiae complex</taxon>
    </lineage>
</organism>
<evidence type="ECO:0000313" key="2">
    <source>
        <dbReference type="EMBL" id="GFG64337.1"/>
    </source>
</evidence>
<accession>A0ABQ1BKW4</accession>
<dbReference type="EMBL" id="BLKU01000003">
    <property type="protein sequence ID" value="GFG64337.1"/>
    <property type="molecule type" value="Genomic_DNA"/>
</dbReference>
<comment type="caution">
    <text evidence="2">The sequence shown here is derived from an EMBL/GenBank/DDBJ whole genome shotgun (WGS) entry which is preliminary data.</text>
</comment>
<dbReference type="Proteomes" id="UP000465306">
    <property type="component" value="Unassembled WGS sequence"/>
</dbReference>